<gene>
    <name evidence="2" type="ORF">SAMN05443999_12612</name>
</gene>
<dbReference type="EMBL" id="FOAG01000026">
    <property type="protein sequence ID" value="SEM39157.1"/>
    <property type="molecule type" value="Genomic_DNA"/>
</dbReference>
<dbReference type="InterPro" id="IPR003779">
    <property type="entry name" value="CMD-like"/>
</dbReference>
<evidence type="ECO:0000313" key="2">
    <source>
        <dbReference type="EMBL" id="SEM39157.1"/>
    </source>
</evidence>
<dbReference type="Gene3D" id="1.20.1290.10">
    <property type="entry name" value="AhpD-like"/>
    <property type="match status" value="1"/>
</dbReference>
<dbReference type="STRING" id="1287727.SAMN05443999_12612"/>
<dbReference type="GO" id="GO:0051920">
    <property type="term" value="F:peroxiredoxin activity"/>
    <property type="evidence" value="ECO:0007669"/>
    <property type="project" value="InterPro"/>
</dbReference>
<sequence length="130" mass="14657">MDKQLFDRGLERRKATLGAEYVERSLSDATEFSADFQSIVTEYCWGLGWGDDTLDARTRSMLNIVMIAALNRMHEWELHLRGAVRNGVSRGELKALITHLTIYCGIPAGVECHRIANRVFAELDEVEGEA</sequence>
<accession>A0A1H7Y1C3</accession>
<dbReference type="Pfam" id="PF02627">
    <property type="entry name" value="CMD"/>
    <property type="match status" value="1"/>
</dbReference>
<proteinExistence type="predicted"/>
<dbReference type="AlphaFoldDB" id="A0A1H7Y1C3"/>
<dbReference type="PANTHER" id="PTHR33570:SF2">
    <property type="entry name" value="CARBOXYMUCONOLACTONE DECARBOXYLASE-LIKE DOMAIN-CONTAINING PROTEIN"/>
    <property type="match status" value="1"/>
</dbReference>
<reference evidence="2 3" key="1">
    <citation type="submission" date="2016-10" db="EMBL/GenBank/DDBJ databases">
        <authorList>
            <person name="de Groot N.N."/>
        </authorList>
    </citation>
    <scope>NUCLEOTIDE SEQUENCE [LARGE SCALE GENOMIC DNA]</scope>
    <source>
        <strain evidence="2 3">DSM 100674</strain>
    </source>
</reference>
<dbReference type="InterPro" id="IPR029032">
    <property type="entry name" value="AhpD-like"/>
</dbReference>
<feature type="domain" description="Carboxymuconolactone decarboxylase-like" evidence="1">
    <location>
        <begin position="35"/>
        <end position="110"/>
    </location>
</feature>
<name>A0A1H7Y1C3_9RHOB</name>
<dbReference type="Proteomes" id="UP000199582">
    <property type="component" value="Unassembled WGS sequence"/>
</dbReference>
<keyword evidence="3" id="KW-1185">Reference proteome</keyword>
<evidence type="ECO:0000313" key="3">
    <source>
        <dbReference type="Proteomes" id="UP000199582"/>
    </source>
</evidence>
<dbReference type="SUPFAM" id="SSF69118">
    <property type="entry name" value="AhpD-like"/>
    <property type="match status" value="1"/>
</dbReference>
<dbReference type="PANTHER" id="PTHR33570">
    <property type="entry name" value="4-CARBOXYMUCONOLACTONE DECARBOXYLASE FAMILY PROTEIN"/>
    <property type="match status" value="1"/>
</dbReference>
<dbReference type="RefSeq" id="WP_093039386.1">
    <property type="nucleotide sequence ID" value="NZ_FOAG01000026.1"/>
</dbReference>
<dbReference type="InterPro" id="IPR052512">
    <property type="entry name" value="4CMD/NDH-1_regulator"/>
</dbReference>
<dbReference type="OrthoDB" id="7507676at2"/>
<evidence type="ECO:0000259" key="1">
    <source>
        <dbReference type="Pfam" id="PF02627"/>
    </source>
</evidence>
<protein>
    <submittedName>
        <fullName evidence="2">4-carboxymuconolactone decarboxylase</fullName>
    </submittedName>
</protein>
<organism evidence="2 3">
    <name type="scientific">Roseovarius azorensis</name>
    <dbReference type="NCBI Taxonomy" id="1287727"/>
    <lineage>
        <taxon>Bacteria</taxon>
        <taxon>Pseudomonadati</taxon>
        <taxon>Pseudomonadota</taxon>
        <taxon>Alphaproteobacteria</taxon>
        <taxon>Rhodobacterales</taxon>
        <taxon>Roseobacteraceae</taxon>
        <taxon>Roseovarius</taxon>
    </lineage>
</organism>